<sequence>MGGVGKSDQYRAYYPVGRPGKKWWRYILWFLVNLTIVNAHIVYVKSHKVPPPPKDYDHLKFRVDIASQLREGFSSRKHRTGRKAKLTEVDVNRENIDFEKINGWKKVFRLRCKKELQKGTRSRPHICVRFAKCPYVKDALDNFTTEICHKCIILHIPFHFII</sequence>
<dbReference type="EMBL" id="OX597817">
    <property type="protein sequence ID" value="CAI9721083.1"/>
    <property type="molecule type" value="Genomic_DNA"/>
</dbReference>
<evidence type="ECO:0008006" key="4">
    <source>
        <dbReference type="Google" id="ProtNLM"/>
    </source>
</evidence>
<protein>
    <recommendedName>
        <fullName evidence="4">PiggyBac transposable element-derived protein domain-containing protein</fullName>
    </recommendedName>
</protein>
<name>A0AA36ARS5_OCTVU</name>
<dbReference type="AlphaFoldDB" id="A0AA36ARS5"/>
<dbReference type="Proteomes" id="UP001162480">
    <property type="component" value="Chromosome 4"/>
</dbReference>
<evidence type="ECO:0000256" key="1">
    <source>
        <dbReference type="SAM" id="Phobius"/>
    </source>
</evidence>
<accession>A0AA36ARS5</accession>
<dbReference type="PANTHER" id="PTHR46599">
    <property type="entry name" value="PIGGYBAC TRANSPOSABLE ELEMENT-DERIVED PROTEIN 4"/>
    <property type="match status" value="1"/>
</dbReference>
<evidence type="ECO:0000313" key="3">
    <source>
        <dbReference type="Proteomes" id="UP001162480"/>
    </source>
</evidence>
<feature type="transmembrane region" description="Helical" evidence="1">
    <location>
        <begin position="23"/>
        <end position="44"/>
    </location>
</feature>
<evidence type="ECO:0000313" key="2">
    <source>
        <dbReference type="EMBL" id="CAI9721083.1"/>
    </source>
</evidence>
<keyword evidence="1" id="KW-0472">Membrane</keyword>
<organism evidence="2 3">
    <name type="scientific">Octopus vulgaris</name>
    <name type="common">Common octopus</name>
    <dbReference type="NCBI Taxonomy" id="6645"/>
    <lineage>
        <taxon>Eukaryota</taxon>
        <taxon>Metazoa</taxon>
        <taxon>Spiralia</taxon>
        <taxon>Lophotrochozoa</taxon>
        <taxon>Mollusca</taxon>
        <taxon>Cephalopoda</taxon>
        <taxon>Coleoidea</taxon>
        <taxon>Octopodiformes</taxon>
        <taxon>Octopoda</taxon>
        <taxon>Incirrata</taxon>
        <taxon>Octopodidae</taxon>
        <taxon>Octopus</taxon>
    </lineage>
</organism>
<dbReference type="PANTHER" id="PTHR46599:SF2">
    <property type="entry name" value="PIGGYBAC TRANSPOSABLE ELEMENT-DERIVED PROTEIN 4-LIKE"/>
    <property type="match status" value="1"/>
</dbReference>
<proteinExistence type="predicted"/>
<keyword evidence="1" id="KW-1133">Transmembrane helix</keyword>
<keyword evidence="3" id="KW-1185">Reference proteome</keyword>
<keyword evidence="1" id="KW-0812">Transmembrane</keyword>
<reference evidence="2" key="1">
    <citation type="submission" date="2023-08" db="EMBL/GenBank/DDBJ databases">
        <authorList>
            <person name="Alioto T."/>
            <person name="Alioto T."/>
            <person name="Gomez Garrido J."/>
        </authorList>
    </citation>
    <scope>NUCLEOTIDE SEQUENCE</scope>
</reference>
<gene>
    <name evidence="2" type="ORF">OCTVUL_1B004853</name>
</gene>